<dbReference type="InterPro" id="IPR036105">
    <property type="entry name" value="DiNase_FeMo-co_biosyn_sf"/>
</dbReference>
<sequence>MKILVSSSGKVKTDVLDSRFGRCSYFQIFDTETKEYTVLENKGVTSAQGAGIAAAQQVVDNDVNIVITGAAGPNAFRILDGSGIKIFKGTEEKVEDIIALYLDGKLQEIAHAGTAHNGMHK</sequence>
<feature type="domain" description="Dinitrogenase iron-molybdenum cofactor biosynthesis" evidence="1">
    <location>
        <begin position="15"/>
        <end position="102"/>
    </location>
</feature>
<gene>
    <name evidence="2" type="ORF">OW763_07535</name>
</gene>
<organism evidence="2 3">
    <name type="scientific">Clostridium aestuarii</name>
    <dbReference type="NCBI Taxonomy" id="338193"/>
    <lineage>
        <taxon>Bacteria</taxon>
        <taxon>Bacillati</taxon>
        <taxon>Bacillota</taxon>
        <taxon>Clostridia</taxon>
        <taxon>Eubacteriales</taxon>
        <taxon>Clostridiaceae</taxon>
        <taxon>Clostridium</taxon>
    </lineage>
</organism>
<dbReference type="RefSeq" id="WP_268040477.1">
    <property type="nucleotide sequence ID" value="NZ_JAPQER010000002.1"/>
</dbReference>
<dbReference type="Proteomes" id="UP001078443">
    <property type="component" value="Unassembled WGS sequence"/>
</dbReference>
<evidence type="ECO:0000313" key="3">
    <source>
        <dbReference type="Proteomes" id="UP001078443"/>
    </source>
</evidence>
<reference evidence="2" key="1">
    <citation type="submission" date="2022-12" db="EMBL/GenBank/DDBJ databases">
        <authorList>
            <person name="Wang J."/>
        </authorList>
    </citation>
    <scope>NUCLEOTIDE SEQUENCE</scope>
    <source>
        <strain evidence="2">HY-45-18</strain>
    </source>
</reference>
<dbReference type="EMBL" id="JAPQER010000002">
    <property type="protein sequence ID" value="MCY6484206.1"/>
    <property type="molecule type" value="Genomic_DNA"/>
</dbReference>
<accession>A0ABT4CYZ1</accession>
<dbReference type="PANTHER" id="PTHR42983:SF1">
    <property type="entry name" value="IRON-MOLYBDENUM PROTEIN"/>
    <property type="match status" value="1"/>
</dbReference>
<protein>
    <submittedName>
        <fullName evidence="2">NifB/NifX family molybdenum-iron cluster-binding protein</fullName>
    </submittedName>
</protein>
<dbReference type="PANTHER" id="PTHR42983">
    <property type="entry name" value="DINITROGENASE IRON-MOLYBDENUM COFACTOR PROTEIN-RELATED"/>
    <property type="match status" value="1"/>
</dbReference>
<dbReference type="InterPro" id="IPR003731">
    <property type="entry name" value="Di-Nase_FeMo-co_biosynth"/>
</dbReference>
<dbReference type="CDD" id="cd00851">
    <property type="entry name" value="MTH1175"/>
    <property type="match status" value="1"/>
</dbReference>
<evidence type="ECO:0000313" key="2">
    <source>
        <dbReference type="EMBL" id="MCY6484206.1"/>
    </source>
</evidence>
<dbReference type="Gene3D" id="3.30.420.130">
    <property type="entry name" value="Dinitrogenase iron-molybdenum cofactor biosynthesis domain"/>
    <property type="match status" value="1"/>
</dbReference>
<proteinExistence type="predicted"/>
<comment type="caution">
    <text evidence="2">The sequence shown here is derived from an EMBL/GenBank/DDBJ whole genome shotgun (WGS) entry which is preliminary data.</text>
</comment>
<dbReference type="SUPFAM" id="SSF53146">
    <property type="entry name" value="Nitrogenase accessory factor-like"/>
    <property type="match status" value="1"/>
</dbReference>
<keyword evidence="3" id="KW-1185">Reference proteome</keyword>
<dbReference type="Pfam" id="PF02579">
    <property type="entry name" value="Nitro_FeMo-Co"/>
    <property type="match status" value="1"/>
</dbReference>
<evidence type="ECO:0000259" key="1">
    <source>
        <dbReference type="Pfam" id="PF02579"/>
    </source>
</evidence>
<dbReference type="InterPro" id="IPR033913">
    <property type="entry name" value="MTH1175_dom"/>
</dbReference>
<name>A0ABT4CYZ1_9CLOT</name>